<feature type="compositionally biased region" description="Polar residues" evidence="5">
    <location>
        <begin position="902"/>
        <end position="917"/>
    </location>
</feature>
<dbReference type="Proteomes" id="UP000663891">
    <property type="component" value="Unassembled WGS sequence"/>
</dbReference>
<dbReference type="SMART" id="SM00028">
    <property type="entry name" value="TPR"/>
    <property type="match status" value="12"/>
</dbReference>
<protein>
    <submittedName>
        <fullName evidence="6">Uncharacterized protein</fullName>
    </submittedName>
</protein>
<evidence type="ECO:0000313" key="6">
    <source>
        <dbReference type="EMBL" id="CAF1453328.1"/>
    </source>
</evidence>
<feature type="region of interest" description="Disordered" evidence="5">
    <location>
        <begin position="892"/>
        <end position="957"/>
    </location>
</feature>
<feature type="compositionally biased region" description="Low complexity" evidence="5">
    <location>
        <begin position="918"/>
        <end position="928"/>
    </location>
</feature>
<feature type="repeat" description="TPR" evidence="3">
    <location>
        <begin position="690"/>
        <end position="723"/>
    </location>
</feature>
<feature type="compositionally biased region" description="Polar residues" evidence="5">
    <location>
        <begin position="103"/>
        <end position="156"/>
    </location>
</feature>
<feature type="compositionally biased region" description="Polar residues" evidence="5">
    <location>
        <begin position="23"/>
        <end position="36"/>
    </location>
</feature>
<organism evidence="6 7">
    <name type="scientific">Adineta steineri</name>
    <dbReference type="NCBI Taxonomy" id="433720"/>
    <lineage>
        <taxon>Eukaryota</taxon>
        <taxon>Metazoa</taxon>
        <taxon>Spiralia</taxon>
        <taxon>Gnathifera</taxon>
        <taxon>Rotifera</taxon>
        <taxon>Eurotatoria</taxon>
        <taxon>Bdelloidea</taxon>
        <taxon>Adinetida</taxon>
        <taxon>Adinetidae</taxon>
        <taxon>Adineta</taxon>
    </lineage>
</organism>
<feature type="region of interest" description="Disordered" evidence="5">
    <location>
        <begin position="838"/>
        <end position="866"/>
    </location>
</feature>
<evidence type="ECO:0000256" key="2">
    <source>
        <dbReference type="ARBA" id="ARBA00022803"/>
    </source>
</evidence>
<accession>A0A815PSM2</accession>
<evidence type="ECO:0000256" key="1">
    <source>
        <dbReference type="ARBA" id="ARBA00022737"/>
    </source>
</evidence>
<feature type="compositionally biased region" description="Polar residues" evidence="5">
    <location>
        <begin position="929"/>
        <end position="957"/>
    </location>
</feature>
<dbReference type="PROSITE" id="PS50005">
    <property type="entry name" value="TPR"/>
    <property type="match status" value="4"/>
</dbReference>
<dbReference type="InterPro" id="IPR019734">
    <property type="entry name" value="TPR_rpt"/>
</dbReference>
<feature type="repeat" description="TPR" evidence="3">
    <location>
        <begin position="1456"/>
        <end position="1489"/>
    </location>
</feature>
<dbReference type="PANTHER" id="PTHR45641">
    <property type="entry name" value="TETRATRICOPEPTIDE REPEAT PROTEIN (AFU_ORTHOLOGUE AFUA_6G03870)"/>
    <property type="match status" value="1"/>
</dbReference>
<keyword evidence="4" id="KW-0175">Coiled coil</keyword>
<sequence length="1734" mass="201453">MHYNQYKSFQIEQIIKSKPCQKCQSKNDTFSSSLSEVSEKKNNQQSTKRQKSVSFSSNSPEIRKYDDDSSENNQEFFPFKPFEDEKIFFNSINGDSSSKKTDQPPQISPMSSYNEHSFPSTPISSDMTSYNFFGLSNQDRNTQSDNHQQFENETNENVSLSNNIFETLANQLYNLMFQAGGNTETSSSDTIHRKKGNVEWFNLIYLHTSSPDPSIVQKIRRLINIVMIFNDTDDCIACINSLSNQRIVLILSDNFCDSLLPRIDSILNILSIYILSANPDKNLTFSSTHIRGVYQSIDDIYEMISDDVNPIKSDLLLIRPVYASGTTLDTAFIFFHLLCDILLDQLVHFARQEYEGNEYELGQIEEFEKSYKKTRAISWFSRKCFLLKMLHRAILLREVDILFKLRVFIRDLKTVLEKRTIIEPISVYIGNIIEQSEIDPIAASKTNENLLTFHQLLFASTDQSQAIARAKKLPRSSEEFLNLLIRIDFPSAAKCLTRLSSSDDDNDGINIFTNAGIATKIIAIEKDYQEKGYILIHLQYVSYVNETNIKTEMQVARNEIDNPSPLFRLGRLLLKINQQSFSEQFFSNLVNEELLVNDTERQKCLSQSLESLGLIHYRKENFKRASELLLLCLKAYHRILPVYSSYLYETYRDLGESFYRMDEYQLSIDYYQQALDTQIRSDNSKSIYAAYCYYKLGVIYFKQENDENAIQALERAEKILKQSGETYRPELISVYETLGDNYNLKDRHDDAIIYYNKVIEVLQSIEPNDSKKLCAVHFVIGSLYSRKEMYRDAMIYYKHSYDYAREFLPEKHYNFVILHNNIGRAYYQFSSSLSEVSEKKNSQQSTKRQKSVSFSSNSPEIRKYDDDSLENNQEFFPFKPFENETIFFNSINGDSSSKKTDQPPQISPMLSYNEHSFPSTPTSSDTTSYNFFGLSNQDRNTQSNNHQQSENETNENVSLSNNIFETLANQLYNLMFQAGGNTKTSSSDIIHREKGNVEWFNLIYLHTSSPDPSIVQKIRRLINIVMIFNDTDDCIACINSLSNQRIVLILSDNFCDSLLPRIKNILNILSIYILSANPNKSLTFSSTHIRGVYQSIDDIYEMISDDVNPIKSDLLLIRPVYASGTTLDTAFIFFHLLCDILLDRNETEHAFQELVHFARQEYEGNEYELGQIEEFEKSYKKTRAISWFSRKCFLLKMLHRAILLREVDILFKLRVFIRDLKTVLEKRPIIEPISVYIGNIIEQSEIDPIVASKTNENLLTFHQFLFASTDQSQAIARAKKLPRSSAEFLNLLIRIDFPSAAKCLTRLSSSNDDNDGINIFVNAGIATKIIAIEKDYQEKGYILIHLQYVSYANEINIKTEMQVARNEIDNPSPLFRLGRLLLKINQQSFSEQFFSNLVNEELLINDTKRQKSLSLSLDYLALIHYRNENFKRASELLLLCLKAYHRILPVYSSYLYETYRDLGESFYRMDEYQLGIDYYQQALDTQIRSDNPRSIYAAYCYYKLGVIYFKQEKDENAIQALERAEKILKQSDETYRPELISVYETLGDNYNVKDKHDDAIIYYKKVIEVLQSIEPNDSKKLCAVYFVIGSLYSRKEIYRDAMIYYKRSYDYAREFLPEKHYNFVILHNNIGRAYYQVKQYLAALDHYSQGLFLASESLPDDSTFISTLLSNIALVLSDIERFDEAIESMEKCIEQLRKTLSDDDEEIIQKQTLLDAIKQKQILYEIVGEPSEYF</sequence>
<feature type="coiled-coil region" evidence="4">
    <location>
        <begin position="1679"/>
        <end position="1706"/>
    </location>
</feature>
<feature type="compositionally biased region" description="Polar residues" evidence="5">
    <location>
        <begin position="842"/>
        <end position="859"/>
    </location>
</feature>
<evidence type="ECO:0000256" key="5">
    <source>
        <dbReference type="SAM" id="MobiDB-lite"/>
    </source>
</evidence>
<feature type="region of interest" description="Disordered" evidence="5">
    <location>
        <begin position="23"/>
        <end position="76"/>
    </location>
</feature>
<name>A0A815PSM2_9BILA</name>
<gene>
    <name evidence="6" type="ORF">VCS650_LOCUS39608</name>
</gene>
<evidence type="ECO:0000313" key="7">
    <source>
        <dbReference type="Proteomes" id="UP000663891"/>
    </source>
</evidence>
<feature type="region of interest" description="Disordered" evidence="5">
    <location>
        <begin position="91"/>
        <end position="156"/>
    </location>
</feature>
<feature type="repeat" description="TPR" evidence="3">
    <location>
        <begin position="1498"/>
        <end position="1531"/>
    </location>
</feature>
<comment type="caution">
    <text evidence="6">The sequence shown here is derived from an EMBL/GenBank/DDBJ whole genome shotgun (WGS) entry which is preliminary data.</text>
</comment>
<dbReference type="OrthoDB" id="5587616at2759"/>
<reference evidence="6" key="1">
    <citation type="submission" date="2021-02" db="EMBL/GenBank/DDBJ databases">
        <authorList>
            <person name="Nowell W R."/>
        </authorList>
    </citation>
    <scope>NUCLEOTIDE SEQUENCE</scope>
</reference>
<feature type="compositionally biased region" description="Polar residues" evidence="5">
    <location>
        <begin position="43"/>
        <end position="60"/>
    </location>
</feature>
<keyword evidence="2 3" id="KW-0802">TPR repeat</keyword>
<feature type="repeat" description="TPR" evidence="3">
    <location>
        <begin position="648"/>
        <end position="681"/>
    </location>
</feature>
<dbReference type="SUPFAM" id="SSF48452">
    <property type="entry name" value="TPR-like"/>
    <property type="match status" value="3"/>
</dbReference>
<keyword evidence="1" id="KW-0677">Repeat</keyword>
<dbReference type="EMBL" id="CAJNON010001335">
    <property type="protein sequence ID" value="CAF1453328.1"/>
    <property type="molecule type" value="Genomic_DNA"/>
</dbReference>
<dbReference type="PANTHER" id="PTHR45641:SF19">
    <property type="entry name" value="NEPHROCYSTIN-3"/>
    <property type="match status" value="1"/>
</dbReference>
<proteinExistence type="predicted"/>
<evidence type="ECO:0000256" key="3">
    <source>
        <dbReference type="PROSITE-ProRule" id="PRU00339"/>
    </source>
</evidence>
<dbReference type="Pfam" id="PF13424">
    <property type="entry name" value="TPR_12"/>
    <property type="match status" value="3"/>
</dbReference>
<dbReference type="InterPro" id="IPR011990">
    <property type="entry name" value="TPR-like_helical_dom_sf"/>
</dbReference>
<dbReference type="Gene3D" id="1.25.40.10">
    <property type="entry name" value="Tetratricopeptide repeat domain"/>
    <property type="match status" value="4"/>
</dbReference>
<evidence type="ECO:0000256" key="4">
    <source>
        <dbReference type="SAM" id="Coils"/>
    </source>
</evidence>